<dbReference type="Gene3D" id="3.90.1140.10">
    <property type="entry name" value="Cyclic phosphodiesterase"/>
    <property type="match status" value="1"/>
</dbReference>
<dbReference type="RefSeq" id="WP_196281560.1">
    <property type="nucleotide sequence ID" value="NZ_JADQDQ010000003.1"/>
</dbReference>
<evidence type="ECO:0000313" key="2">
    <source>
        <dbReference type="Proteomes" id="UP000597617"/>
    </source>
</evidence>
<evidence type="ECO:0000313" key="1">
    <source>
        <dbReference type="EMBL" id="MBF9237173.1"/>
    </source>
</evidence>
<proteinExistence type="predicted"/>
<dbReference type="SUPFAM" id="SSF55144">
    <property type="entry name" value="LigT-like"/>
    <property type="match status" value="1"/>
</dbReference>
<dbReference type="Pfam" id="PF13563">
    <property type="entry name" value="2_5_RNA_ligase2"/>
    <property type="match status" value="1"/>
</dbReference>
<protein>
    <submittedName>
        <fullName evidence="1">2'-5' RNA ligase family protein</fullName>
    </submittedName>
</protein>
<gene>
    <name evidence="1" type="ORF">I2I05_07170</name>
</gene>
<dbReference type="EMBL" id="JADQDQ010000003">
    <property type="protein sequence ID" value="MBF9237173.1"/>
    <property type="molecule type" value="Genomic_DNA"/>
</dbReference>
<dbReference type="Proteomes" id="UP000597617">
    <property type="component" value="Unassembled WGS sequence"/>
</dbReference>
<dbReference type="GO" id="GO:0016874">
    <property type="term" value="F:ligase activity"/>
    <property type="evidence" value="ECO:0007669"/>
    <property type="project" value="UniProtKB-KW"/>
</dbReference>
<accession>A0ABS0IGW4</accession>
<reference evidence="1 2" key="1">
    <citation type="submission" date="2020-11" db="EMBL/GenBank/DDBJ databases">
        <authorList>
            <person name="Kim M.K."/>
        </authorList>
    </citation>
    <scope>NUCLEOTIDE SEQUENCE [LARGE SCALE GENOMIC DNA]</scope>
    <source>
        <strain evidence="1 2">BT683</strain>
    </source>
</reference>
<keyword evidence="1" id="KW-0436">Ligase</keyword>
<comment type="caution">
    <text evidence="1">The sequence shown here is derived from an EMBL/GenBank/DDBJ whole genome shotgun (WGS) entry which is preliminary data.</text>
</comment>
<dbReference type="InterPro" id="IPR009097">
    <property type="entry name" value="Cyclic_Pdiesterase"/>
</dbReference>
<name>A0ABS0IGW4_9BACT</name>
<sequence length="177" mass="19840">MSYPAAAPLILTLTLDDAAQTYFNALRRQHFPPKINYLAAHLTLFHHLPGNELATVCEQLRSYSLMQCELPLKVEGLRSLGRGVAFTLENDDLRALHRQLQQAFAAHLTPQDQQKLQPHVTVQNKVEPTVARQLLAQLQADFAPFCAVGTGLQLWAYRNGPWEALQAFPFQAAVSRL</sequence>
<organism evidence="1 2">
    <name type="scientific">Hymenobacter jeongseonensis</name>
    <dbReference type="NCBI Taxonomy" id="2791027"/>
    <lineage>
        <taxon>Bacteria</taxon>
        <taxon>Pseudomonadati</taxon>
        <taxon>Bacteroidota</taxon>
        <taxon>Cytophagia</taxon>
        <taxon>Cytophagales</taxon>
        <taxon>Hymenobacteraceae</taxon>
        <taxon>Hymenobacter</taxon>
    </lineage>
</organism>
<keyword evidence="2" id="KW-1185">Reference proteome</keyword>